<dbReference type="InterPro" id="IPR024047">
    <property type="entry name" value="MM3350-like_sf"/>
</dbReference>
<dbReference type="AlphaFoldDB" id="A0A644WE06"/>
<dbReference type="SUPFAM" id="SSF159941">
    <property type="entry name" value="MM3350-like"/>
    <property type="match status" value="1"/>
</dbReference>
<reference evidence="2" key="1">
    <citation type="submission" date="2019-08" db="EMBL/GenBank/DDBJ databases">
        <authorList>
            <person name="Kucharzyk K."/>
            <person name="Murdoch R.W."/>
            <person name="Higgins S."/>
            <person name="Loffler F."/>
        </authorList>
    </citation>
    <scope>NUCLEOTIDE SEQUENCE</scope>
</reference>
<evidence type="ECO:0000313" key="2">
    <source>
        <dbReference type="EMBL" id="MPM01728.1"/>
    </source>
</evidence>
<sequence length="184" mass="21259">MVYKFTLLSDEADNFVRVISIDSEATFLDLHNAILESVKYEKNLVTTFFICSDDWEKGQEVTLIEMESSSEYDNLVMEDTKLEELLSDEKQKLLYVFDLMTERSFFMELTEIIPGIRMSKAECVLSKGEPPVQTLSEDEMIGGSKLTIDENFYGDEDFDLDELDEEGFGDMNFDDSSLFNDDRF</sequence>
<evidence type="ECO:0000259" key="1">
    <source>
        <dbReference type="Pfam" id="PF07929"/>
    </source>
</evidence>
<dbReference type="InterPro" id="IPR012912">
    <property type="entry name" value="Plasmid_pRiA4b_Orf3-like"/>
</dbReference>
<gene>
    <name evidence="2" type="ORF">SDC9_47968</name>
</gene>
<dbReference type="Pfam" id="PF07929">
    <property type="entry name" value="PRiA4_ORF3"/>
    <property type="match status" value="1"/>
</dbReference>
<proteinExistence type="predicted"/>
<dbReference type="EMBL" id="VSSQ01000818">
    <property type="protein sequence ID" value="MPM01728.1"/>
    <property type="molecule type" value="Genomic_DNA"/>
</dbReference>
<feature type="domain" description="Plasmid pRiA4b Orf3-like" evidence="1">
    <location>
        <begin position="8"/>
        <end position="131"/>
    </location>
</feature>
<name>A0A644WE06_9ZZZZ</name>
<organism evidence="2">
    <name type="scientific">bioreactor metagenome</name>
    <dbReference type="NCBI Taxonomy" id="1076179"/>
    <lineage>
        <taxon>unclassified sequences</taxon>
        <taxon>metagenomes</taxon>
        <taxon>ecological metagenomes</taxon>
    </lineage>
</organism>
<dbReference type="Gene3D" id="3.10.290.30">
    <property type="entry name" value="MM3350-like"/>
    <property type="match status" value="1"/>
</dbReference>
<accession>A0A644WE06</accession>
<protein>
    <recommendedName>
        <fullName evidence="1">Plasmid pRiA4b Orf3-like domain-containing protein</fullName>
    </recommendedName>
</protein>
<comment type="caution">
    <text evidence="2">The sequence shown here is derived from an EMBL/GenBank/DDBJ whole genome shotgun (WGS) entry which is preliminary data.</text>
</comment>